<evidence type="ECO:0000256" key="1">
    <source>
        <dbReference type="PROSITE-ProRule" id="PRU01076"/>
    </source>
</evidence>
<organism evidence="3 4">
    <name type="scientific">Burkholderia ubonensis</name>
    <dbReference type="NCBI Taxonomy" id="101571"/>
    <lineage>
        <taxon>Bacteria</taxon>
        <taxon>Pseudomonadati</taxon>
        <taxon>Pseudomonadota</taxon>
        <taxon>Betaproteobacteria</taxon>
        <taxon>Burkholderiales</taxon>
        <taxon>Burkholderiaceae</taxon>
        <taxon>Burkholderia</taxon>
        <taxon>Burkholderia cepacia complex</taxon>
    </lineage>
</organism>
<sequence>MKTTIRRMGNSQGVLIPKPVLAQLGLESEVEMEVENDAIVLRRPKHKAREGWAEASKALAESGDDALVMGEFSNADDAELAW</sequence>
<proteinExistence type="predicted"/>
<accession>A0A1B4LIX1</accession>
<feature type="domain" description="SpoVT-AbrB" evidence="2">
    <location>
        <begin position="3"/>
        <end position="46"/>
    </location>
</feature>
<name>A0A1B4LIX1_9BURK</name>
<evidence type="ECO:0000313" key="3">
    <source>
        <dbReference type="EMBL" id="AOJ77028.1"/>
    </source>
</evidence>
<dbReference type="RefSeq" id="WP_045579168.1">
    <property type="nucleotide sequence ID" value="NZ_CP013421.1"/>
</dbReference>
<reference evidence="3 4" key="1">
    <citation type="submission" date="2015-12" db="EMBL/GenBank/DDBJ databases">
        <title>Diversity of Burkholderia near neighbor genomes.</title>
        <authorList>
            <person name="Sahl J."/>
            <person name="Wagner D."/>
            <person name="Keim P."/>
        </authorList>
    </citation>
    <scope>NUCLEOTIDE SEQUENCE [LARGE SCALE GENOMIC DNA]</scope>
    <source>
        <strain evidence="3 4">MSMB0783</strain>
    </source>
</reference>
<dbReference type="GeneID" id="45683007"/>
<dbReference type="SUPFAM" id="SSF89447">
    <property type="entry name" value="AbrB/MazE/MraZ-like"/>
    <property type="match status" value="1"/>
</dbReference>
<dbReference type="AlphaFoldDB" id="A0A1B4LIX1"/>
<evidence type="ECO:0000259" key="2">
    <source>
        <dbReference type="PROSITE" id="PS51740"/>
    </source>
</evidence>
<dbReference type="InterPro" id="IPR037914">
    <property type="entry name" value="SpoVT-AbrB_sf"/>
</dbReference>
<dbReference type="Proteomes" id="UP000243680">
    <property type="component" value="Chromosome 3"/>
</dbReference>
<evidence type="ECO:0000313" key="4">
    <source>
        <dbReference type="Proteomes" id="UP000243680"/>
    </source>
</evidence>
<protein>
    <submittedName>
        <fullName evidence="3">Antitoxin</fullName>
    </submittedName>
</protein>
<keyword evidence="1" id="KW-0238">DNA-binding</keyword>
<dbReference type="PROSITE" id="PS51740">
    <property type="entry name" value="SPOVT_ABRB"/>
    <property type="match status" value="1"/>
</dbReference>
<dbReference type="GO" id="GO:0003677">
    <property type="term" value="F:DNA binding"/>
    <property type="evidence" value="ECO:0007669"/>
    <property type="project" value="UniProtKB-UniRule"/>
</dbReference>
<dbReference type="InterPro" id="IPR007159">
    <property type="entry name" value="SpoVT-AbrB_dom"/>
</dbReference>
<dbReference type="Pfam" id="PF04014">
    <property type="entry name" value="MazE_antitoxin"/>
    <property type="match status" value="1"/>
</dbReference>
<dbReference type="Gene3D" id="2.10.260.10">
    <property type="match status" value="1"/>
</dbReference>
<dbReference type="SMART" id="SM00966">
    <property type="entry name" value="SpoVT_AbrB"/>
    <property type="match status" value="1"/>
</dbReference>
<dbReference type="EMBL" id="CP013421">
    <property type="protein sequence ID" value="AOJ77028.1"/>
    <property type="molecule type" value="Genomic_DNA"/>
</dbReference>
<gene>
    <name evidence="3" type="ORF">WJ35_18525</name>
</gene>